<dbReference type="InterPro" id="IPR018062">
    <property type="entry name" value="HTH_AraC-typ_CS"/>
</dbReference>
<reference evidence="6 7" key="1">
    <citation type="submission" date="2017-11" db="EMBL/GenBank/DDBJ databases">
        <title>Sphingomonas oleivorans sp. nov., isolated from oil-contaminated soil.</title>
        <authorList>
            <person name="Wang L."/>
            <person name="Chen L."/>
        </authorList>
    </citation>
    <scope>NUCLEOTIDE SEQUENCE [LARGE SCALE GENOMIC DNA]</scope>
    <source>
        <strain evidence="6 7">K101</strain>
    </source>
</reference>
<dbReference type="InterPro" id="IPR032783">
    <property type="entry name" value="AraC_lig"/>
</dbReference>
<dbReference type="PANTHER" id="PTHR46796">
    <property type="entry name" value="HTH-TYPE TRANSCRIPTIONAL ACTIVATOR RHAS-RELATED"/>
    <property type="match status" value="1"/>
</dbReference>
<dbReference type="PANTHER" id="PTHR46796:SF13">
    <property type="entry name" value="HTH-TYPE TRANSCRIPTIONAL ACTIVATOR RHAS"/>
    <property type="match status" value="1"/>
</dbReference>
<gene>
    <name evidence="6" type="ORF">CV103_05995</name>
</gene>
<organism evidence="6 7">
    <name type="scientific">Edaphosphingomonas fennica</name>
    <dbReference type="NCBI Taxonomy" id="114404"/>
    <lineage>
        <taxon>Bacteria</taxon>
        <taxon>Pseudomonadati</taxon>
        <taxon>Pseudomonadota</taxon>
        <taxon>Alphaproteobacteria</taxon>
        <taxon>Sphingomonadales</taxon>
        <taxon>Rhizorhabdaceae</taxon>
        <taxon>Edaphosphingomonas</taxon>
    </lineage>
</organism>
<evidence type="ECO:0000256" key="3">
    <source>
        <dbReference type="ARBA" id="ARBA00023163"/>
    </source>
</evidence>
<keyword evidence="2" id="KW-0238">DNA-binding</keyword>
<dbReference type="SUPFAM" id="SSF51182">
    <property type="entry name" value="RmlC-like cupins"/>
    <property type="match status" value="1"/>
</dbReference>
<keyword evidence="3" id="KW-0804">Transcription</keyword>
<accession>A0A2T4I5E5</accession>
<evidence type="ECO:0000256" key="2">
    <source>
        <dbReference type="ARBA" id="ARBA00023125"/>
    </source>
</evidence>
<dbReference type="InterPro" id="IPR018060">
    <property type="entry name" value="HTH_AraC"/>
</dbReference>
<dbReference type="Pfam" id="PF12852">
    <property type="entry name" value="Cupin_6"/>
    <property type="match status" value="1"/>
</dbReference>
<dbReference type="InterPro" id="IPR009057">
    <property type="entry name" value="Homeodomain-like_sf"/>
</dbReference>
<dbReference type="InterPro" id="IPR011051">
    <property type="entry name" value="RmlC_Cupin_sf"/>
</dbReference>
<evidence type="ECO:0000259" key="5">
    <source>
        <dbReference type="PROSITE" id="PS01124"/>
    </source>
</evidence>
<evidence type="ECO:0000313" key="7">
    <source>
        <dbReference type="Proteomes" id="UP000241206"/>
    </source>
</evidence>
<feature type="region of interest" description="Disordered" evidence="4">
    <location>
        <begin position="291"/>
        <end position="312"/>
    </location>
</feature>
<dbReference type="AlphaFoldDB" id="A0A2T4I5E5"/>
<protein>
    <submittedName>
        <fullName evidence="6">AraC family transcriptional regulator</fullName>
    </submittedName>
</protein>
<dbReference type="SMART" id="SM00342">
    <property type="entry name" value="HTH_ARAC"/>
    <property type="match status" value="1"/>
</dbReference>
<dbReference type="Pfam" id="PF12833">
    <property type="entry name" value="HTH_18"/>
    <property type="match status" value="1"/>
</dbReference>
<dbReference type="PROSITE" id="PS01124">
    <property type="entry name" value="HTH_ARAC_FAMILY_2"/>
    <property type="match status" value="1"/>
</dbReference>
<dbReference type="SUPFAM" id="SSF46689">
    <property type="entry name" value="Homeodomain-like"/>
    <property type="match status" value="2"/>
</dbReference>
<evidence type="ECO:0000256" key="1">
    <source>
        <dbReference type="ARBA" id="ARBA00023015"/>
    </source>
</evidence>
<proteinExistence type="predicted"/>
<evidence type="ECO:0000313" key="6">
    <source>
        <dbReference type="EMBL" id="PTD25205.1"/>
    </source>
</evidence>
<dbReference type="Gene3D" id="1.10.10.60">
    <property type="entry name" value="Homeodomain-like"/>
    <property type="match status" value="1"/>
</dbReference>
<dbReference type="RefSeq" id="WP_107394367.1">
    <property type="nucleotide sequence ID" value="NZ_PHHF01000026.1"/>
</dbReference>
<sequence>MDPLSTVIALLRPHAALSKPITARGDWGVRYAAYGMPGFAMVVEGGGWLTLAAGDPVRLEAGDFVLLPVTPAFDMASRPGMACVPVEPSGQALRHGDPDGAPDFRMLGGSFRVDPANAALVSALLPGMIHVRSALHDTTGLSRVLGLILEETAGDRPGAGMILERLLEVMLIAALRHHGIDGGSRATGLLGGMRDPGVAKALQALHANVGDRWTVARLAAIACMSRSAFAARFTQTVGCAPIEYLARWRMALAKDALSRGGISLDRLAEEIGYESASAFSTAFRRHAGCPPGGFARSRRSARGRPAAARIPS</sequence>
<dbReference type="PROSITE" id="PS00041">
    <property type="entry name" value="HTH_ARAC_FAMILY_1"/>
    <property type="match status" value="1"/>
</dbReference>
<dbReference type="GO" id="GO:0043565">
    <property type="term" value="F:sequence-specific DNA binding"/>
    <property type="evidence" value="ECO:0007669"/>
    <property type="project" value="InterPro"/>
</dbReference>
<feature type="domain" description="HTH araC/xylS-type" evidence="5">
    <location>
        <begin position="199"/>
        <end position="297"/>
    </location>
</feature>
<keyword evidence="1" id="KW-0805">Transcription regulation</keyword>
<feature type="compositionally biased region" description="Low complexity" evidence="4">
    <location>
        <begin position="303"/>
        <end position="312"/>
    </location>
</feature>
<name>A0A2T4I5E5_9SPHN</name>
<dbReference type="Proteomes" id="UP000241206">
    <property type="component" value="Unassembled WGS sequence"/>
</dbReference>
<evidence type="ECO:0000256" key="4">
    <source>
        <dbReference type="SAM" id="MobiDB-lite"/>
    </source>
</evidence>
<keyword evidence="7" id="KW-1185">Reference proteome</keyword>
<comment type="caution">
    <text evidence="6">The sequence shown here is derived from an EMBL/GenBank/DDBJ whole genome shotgun (WGS) entry which is preliminary data.</text>
</comment>
<dbReference type="GO" id="GO:0003700">
    <property type="term" value="F:DNA-binding transcription factor activity"/>
    <property type="evidence" value="ECO:0007669"/>
    <property type="project" value="InterPro"/>
</dbReference>
<dbReference type="InterPro" id="IPR050204">
    <property type="entry name" value="AraC_XylS_family_regulators"/>
</dbReference>
<dbReference type="EMBL" id="PHHF01000026">
    <property type="protein sequence ID" value="PTD25205.1"/>
    <property type="molecule type" value="Genomic_DNA"/>
</dbReference>